<accession>A0A074XLF0</accession>
<proteinExistence type="predicted"/>
<name>A0A074XLF0_9PEZI</name>
<organism evidence="2 3">
    <name type="scientific">Aureobasidium namibiae CBS 147.97</name>
    <dbReference type="NCBI Taxonomy" id="1043004"/>
    <lineage>
        <taxon>Eukaryota</taxon>
        <taxon>Fungi</taxon>
        <taxon>Dikarya</taxon>
        <taxon>Ascomycota</taxon>
        <taxon>Pezizomycotina</taxon>
        <taxon>Dothideomycetes</taxon>
        <taxon>Dothideomycetidae</taxon>
        <taxon>Dothideales</taxon>
        <taxon>Saccotheciaceae</taxon>
        <taxon>Aureobasidium</taxon>
    </lineage>
</organism>
<dbReference type="AlphaFoldDB" id="A0A074XLF0"/>
<evidence type="ECO:0000256" key="1">
    <source>
        <dbReference type="SAM" id="SignalP"/>
    </source>
</evidence>
<feature type="chain" id="PRO_5001702465" evidence="1">
    <location>
        <begin position="20"/>
        <end position="128"/>
    </location>
</feature>
<dbReference type="HOGENOM" id="CLU_1959150_0_0_1"/>
<dbReference type="RefSeq" id="XP_013429854.1">
    <property type="nucleotide sequence ID" value="XM_013574400.1"/>
</dbReference>
<reference evidence="2 3" key="1">
    <citation type="journal article" date="2014" name="BMC Genomics">
        <title>Genome sequencing of four Aureobasidium pullulans varieties: biotechnological potential, stress tolerance, and description of new species.</title>
        <authorList>
            <person name="Gostin Ar C."/>
            <person name="Ohm R.A."/>
            <person name="Kogej T."/>
            <person name="Sonjak S."/>
            <person name="Turk M."/>
            <person name="Zajc J."/>
            <person name="Zalar P."/>
            <person name="Grube M."/>
            <person name="Sun H."/>
            <person name="Han J."/>
            <person name="Sharma A."/>
            <person name="Chiniquy J."/>
            <person name="Ngan C.Y."/>
            <person name="Lipzen A."/>
            <person name="Barry K."/>
            <person name="Grigoriev I.V."/>
            <person name="Gunde-Cimerman N."/>
        </authorList>
    </citation>
    <scope>NUCLEOTIDE SEQUENCE [LARGE SCALE GENOMIC DNA]</scope>
    <source>
        <strain evidence="2 3">CBS 147.97</strain>
    </source>
</reference>
<evidence type="ECO:0000313" key="2">
    <source>
        <dbReference type="EMBL" id="KEQ75391.1"/>
    </source>
</evidence>
<keyword evidence="1" id="KW-0732">Signal</keyword>
<sequence length="128" mass="14519">MAIPIGFFVFLILAHQVSCIGSLVHALPASQHPDSGPDAMVIPHQFLVRLAENYTLDSHWQRIGAELNITRYYKNLDCYYIDFSNDNITHDLSEESTLALIRSDPNVDRVSPNEVFRMDTGVTDHIVY</sequence>
<dbReference type="Proteomes" id="UP000027730">
    <property type="component" value="Unassembled WGS sequence"/>
</dbReference>
<evidence type="ECO:0000313" key="3">
    <source>
        <dbReference type="Proteomes" id="UP000027730"/>
    </source>
</evidence>
<protein>
    <submittedName>
        <fullName evidence="2">Uncharacterized protein</fullName>
    </submittedName>
</protein>
<gene>
    <name evidence="2" type="ORF">M436DRAFT_79802</name>
</gene>
<feature type="signal peptide" evidence="1">
    <location>
        <begin position="1"/>
        <end position="19"/>
    </location>
</feature>
<keyword evidence="3" id="KW-1185">Reference proteome</keyword>
<dbReference type="OrthoDB" id="206201at2759"/>
<dbReference type="EMBL" id="KL584705">
    <property type="protein sequence ID" value="KEQ75391.1"/>
    <property type="molecule type" value="Genomic_DNA"/>
</dbReference>
<dbReference type="GeneID" id="25416499"/>